<evidence type="ECO:0008006" key="3">
    <source>
        <dbReference type="Google" id="ProtNLM"/>
    </source>
</evidence>
<sequence length="617" mass="71092">MTIRTILKAIPISSSNLLPKPTSKSLVAESQSSSEDSDCTLDDSDTTFYAFRRHRWPPKPIAFPKVIISAFTETGQAESSIKVPLQRFYTGRRPVIPSSLADTPCATLGVQGVLDGLNETLRTTHTLDILSLRSILEDFIERHYDFGTAYGRLRQIWFTDDWSNMRDELRRWEENDREMRWKALVGNRIVEPSLPPRHVWDLYSNRVVPWWTVDVSDSVQLLWQPISHAWVDEKYREDVWTPINQKEWPVPTPKDTSLNLIWIEMLNLGLQYVWLDVLCLRQMGGPKEDLRVMEWKLDVPTIGYVYEGVRVVIYLSGLGLPVSVKEGDLDNDRCWFRRAWTLQEVGDERIIAGDTSDGPIHEEPIDEVGNYRTELLTRFHEQLLGLGRNDWDLFNRLADMRNRVSTNPVDKIAGLAFPLGPGTLPAYHETESLENAWTALVNSMYGSMRESFLLLYPGVGLGQKKWRPTWEQVMTEPLPVDHLCGGFVRHDDSTDEDWFAEVCIEKGRVLGLDVQLAEGRDRRGELVVESMDGEPYTFAIRATHQFLIPEDTYTLLGSSERVKHADIDRIRRQYWAIGRRLPDKRFEKVSVVMMDDEENVTRLKGLCITTRSRNILV</sequence>
<proteinExistence type="predicted"/>
<organism evidence="1 2">
    <name type="scientific">Armillaria gallica</name>
    <name type="common">Bulbous honey fungus</name>
    <name type="synonym">Armillaria bulbosa</name>
    <dbReference type="NCBI Taxonomy" id="47427"/>
    <lineage>
        <taxon>Eukaryota</taxon>
        <taxon>Fungi</taxon>
        <taxon>Dikarya</taxon>
        <taxon>Basidiomycota</taxon>
        <taxon>Agaricomycotina</taxon>
        <taxon>Agaricomycetes</taxon>
        <taxon>Agaricomycetidae</taxon>
        <taxon>Agaricales</taxon>
        <taxon>Marasmiineae</taxon>
        <taxon>Physalacriaceae</taxon>
        <taxon>Armillaria</taxon>
    </lineage>
</organism>
<keyword evidence="2" id="KW-1185">Reference proteome</keyword>
<evidence type="ECO:0000313" key="2">
    <source>
        <dbReference type="Proteomes" id="UP000217790"/>
    </source>
</evidence>
<gene>
    <name evidence="1" type="ORF">ARMGADRAFT_758126</name>
</gene>
<dbReference type="OrthoDB" id="5418601at2759"/>
<dbReference type="EMBL" id="KZ293651">
    <property type="protein sequence ID" value="PBK96093.1"/>
    <property type="molecule type" value="Genomic_DNA"/>
</dbReference>
<name>A0A2H3E6A7_ARMGA</name>
<accession>A0A2H3E6A7</accession>
<dbReference type="OMA" id="IAFPKVI"/>
<dbReference type="AlphaFoldDB" id="A0A2H3E6A7"/>
<dbReference type="InParanoid" id="A0A2H3E6A7"/>
<dbReference type="Proteomes" id="UP000217790">
    <property type="component" value="Unassembled WGS sequence"/>
</dbReference>
<reference evidence="2" key="1">
    <citation type="journal article" date="2017" name="Nat. Ecol. Evol.">
        <title>Genome expansion and lineage-specific genetic innovations in the forest pathogenic fungi Armillaria.</title>
        <authorList>
            <person name="Sipos G."/>
            <person name="Prasanna A.N."/>
            <person name="Walter M.C."/>
            <person name="O'Connor E."/>
            <person name="Balint B."/>
            <person name="Krizsan K."/>
            <person name="Kiss B."/>
            <person name="Hess J."/>
            <person name="Varga T."/>
            <person name="Slot J."/>
            <person name="Riley R."/>
            <person name="Boka B."/>
            <person name="Rigling D."/>
            <person name="Barry K."/>
            <person name="Lee J."/>
            <person name="Mihaltcheva S."/>
            <person name="LaButti K."/>
            <person name="Lipzen A."/>
            <person name="Waldron R."/>
            <person name="Moloney N.M."/>
            <person name="Sperisen C."/>
            <person name="Kredics L."/>
            <person name="Vagvoelgyi C."/>
            <person name="Patrignani A."/>
            <person name="Fitzpatrick D."/>
            <person name="Nagy I."/>
            <person name="Doyle S."/>
            <person name="Anderson J.B."/>
            <person name="Grigoriev I.V."/>
            <person name="Gueldener U."/>
            <person name="Muensterkoetter M."/>
            <person name="Nagy L.G."/>
        </authorList>
    </citation>
    <scope>NUCLEOTIDE SEQUENCE [LARGE SCALE GENOMIC DNA]</scope>
    <source>
        <strain evidence="2">Ar21-2</strain>
    </source>
</reference>
<evidence type="ECO:0000313" key="1">
    <source>
        <dbReference type="EMBL" id="PBK96093.1"/>
    </source>
</evidence>
<protein>
    <recommendedName>
        <fullName evidence="3">Heterokaryon incompatibility domain-containing protein</fullName>
    </recommendedName>
</protein>